<accession>A0A3G4ZLG8</accession>
<protein>
    <submittedName>
        <fullName evidence="1">Uncharacterized protein</fullName>
    </submittedName>
</protein>
<dbReference type="EMBL" id="MK071980">
    <property type="protein sequence ID" value="AYV75676.1"/>
    <property type="molecule type" value="Genomic_DNA"/>
</dbReference>
<proteinExistence type="predicted"/>
<reference evidence="1" key="1">
    <citation type="submission" date="2018-10" db="EMBL/GenBank/DDBJ databases">
        <title>Hidden diversity of soil giant viruses.</title>
        <authorList>
            <person name="Schulz F."/>
            <person name="Alteio L."/>
            <person name="Goudeau D."/>
            <person name="Ryan E.M."/>
            <person name="Malmstrom R.R."/>
            <person name="Blanchard J."/>
            <person name="Woyke T."/>
        </authorList>
    </citation>
    <scope>NUCLEOTIDE SEQUENCE</scope>
    <source>
        <strain evidence="1">TEV1</strain>
    </source>
</reference>
<sequence>MNRIRKIDKTYQVLITPTQVSNAGFELIRGDLLSFDDSFLRNYSVVTYDTLGEAQCEAFNYPDIDWDSMVLLNKNAYIDIRNLIRQDLIKTKTIGRVEFDAYMMDSIKLKNAMFDRVLNSGSRFNLSYQLNDIISYKIVALWTKTLDEVASHLINDTRLRIKKIKKVNGMTVLIGLTDVSTAYEIRLIPSILNQYVNWTEDNNITNEKLKREMLIKCLKQQRKLDGDFVIS</sequence>
<name>A0A3G4ZLG8_9VIRU</name>
<evidence type="ECO:0000313" key="1">
    <source>
        <dbReference type="EMBL" id="AYV75676.1"/>
    </source>
</evidence>
<gene>
    <name evidence="1" type="ORF">Terrestrivirus2_184</name>
</gene>
<organism evidence="1">
    <name type="scientific">Terrestrivirus sp</name>
    <dbReference type="NCBI Taxonomy" id="2487775"/>
    <lineage>
        <taxon>Viruses</taxon>
        <taxon>Varidnaviria</taxon>
        <taxon>Bamfordvirae</taxon>
        <taxon>Nucleocytoviricota</taxon>
        <taxon>Megaviricetes</taxon>
        <taxon>Imitervirales</taxon>
        <taxon>Mimiviridae</taxon>
        <taxon>Klosneuvirinae</taxon>
    </lineage>
</organism>